<sequence length="149" mass="16061">MARKLKPRTPFAERLIAARGQIARKELAARLDAPLTTVAGWERGVSFPPPDMLVRISGMLGVSLDWLIAGRAPQAGAADAALDDALLTRVCEGIAELSQDEGVRIPPPEQARLIARLYGDLVNAYEGGEERRIGLVALLRQVRREIGGG</sequence>
<feature type="domain" description="HTH cro/C1-type" evidence="1">
    <location>
        <begin position="25"/>
        <end position="67"/>
    </location>
</feature>
<dbReference type="AlphaFoldDB" id="A0A212JDX5"/>
<dbReference type="Gene3D" id="1.10.260.40">
    <property type="entry name" value="lambda repressor-like DNA-binding domains"/>
    <property type="match status" value="1"/>
</dbReference>
<dbReference type="InterPro" id="IPR010982">
    <property type="entry name" value="Lambda_DNA-bd_dom_sf"/>
</dbReference>
<dbReference type="GO" id="GO:0003677">
    <property type="term" value="F:DNA binding"/>
    <property type="evidence" value="ECO:0007669"/>
    <property type="project" value="InterPro"/>
</dbReference>
<gene>
    <name evidence="2" type="ORF">KL86APRO_10885</name>
</gene>
<evidence type="ECO:0000313" key="2">
    <source>
        <dbReference type="EMBL" id="SBV97445.1"/>
    </source>
</evidence>
<dbReference type="SMART" id="SM00530">
    <property type="entry name" value="HTH_XRE"/>
    <property type="match status" value="1"/>
</dbReference>
<dbReference type="SUPFAM" id="SSF47413">
    <property type="entry name" value="lambda repressor-like DNA-binding domains"/>
    <property type="match status" value="1"/>
</dbReference>
<dbReference type="EMBL" id="FLUO01000001">
    <property type="protein sequence ID" value="SBV97445.1"/>
    <property type="molecule type" value="Genomic_DNA"/>
</dbReference>
<name>A0A212JDX5_9PROT</name>
<reference evidence="2" key="1">
    <citation type="submission" date="2016-04" db="EMBL/GenBank/DDBJ databases">
        <authorList>
            <person name="Evans L.H."/>
            <person name="Alamgir A."/>
            <person name="Owens N."/>
            <person name="Weber N.D."/>
            <person name="Virtaneva K."/>
            <person name="Barbian K."/>
            <person name="Babar A."/>
            <person name="Rosenke K."/>
        </authorList>
    </citation>
    <scope>NUCLEOTIDE SEQUENCE</scope>
    <source>
        <strain evidence="2">86</strain>
    </source>
</reference>
<dbReference type="InterPro" id="IPR001387">
    <property type="entry name" value="Cro/C1-type_HTH"/>
</dbReference>
<dbReference type="PROSITE" id="PS50943">
    <property type="entry name" value="HTH_CROC1"/>
    <property type="match status" value="1"/>
</dbReference>
<evidence type="ECO:0000259" key="1">
    <source>
        <dbReference type="PROSITE" id="PS50943"/>
    </source>
</evidence>
<dbReference type="GO" id="GO:0045892">
    <property type="term" value="P:negative regulation of DNA-templated transcription"/>
    <property type="evidence" value="ECO:0007669"/>
    <property type="project" value="InterPro"/>
</dbReference>
<dbReference type="Pfam" id="PF07022">
    <property type="entry name" value="Phage_CI_repr"/>
    <property type="match status" value="1"/>
</dbReference>
<accession>A0A212JDX5</accession>
<dbReference type="InterPro" id="IPR010744">
    <property type="entry name" value="Phage_CI_N"/>
</dbReference>
<proteinExistence type="predicted"/>
<protein>
    <recommendedName>
        <fullName evidence="1">HTH cro/C1-type domain-containing protein</fullName>
    </recommendedName>
</protein>
<dbReference type="CDD" id="cd00093">
    <property type="entry name" value="HTH_XRE"/>
    <property type="match status" value="1"/>
</dbReference>
<organism evidence="2">
    <name type="scientific">uncultured Alphaproteobacteria bacterium</name>
    <dbReference type="NCBI Taxonomy" id="91750"/>
    <lineage>
        <taxon>Bacteria</taxon>
        <taxon>Pseudomonadati</taxon>
        <taxon>Pseudomonadota</taxon>
        <taxon>Alphaproteobacteria</taxon>
        <taxon>environmental samples</taxon>
    </lineage>
</organism>